<dbReference type="PANTHER" id="PTHR30244:SF34">
    <property type="entry name" value="DTDP-4-AMINO-4,6-DIDEOXYGALACTOSE TRANSAMINASE"/>
    <property type="match status" value="1"/>
</dbReference>
<evidence type="ECO:0000256" key="4">
    <source>
        <dbReference type="RuleBase" id="RU004508"/>
    </source>
</evidence>
<dbReference type="InterPro" id="IPR015424">
    <property type="entry name" value="PyrdxlP-dep_Trfase"/>
</dbReference>
<reference evidence="5 6" key="1">
    <citation type="submission" date="2020-08" db="EMBL/GenBank/DDBJ databases">
        <title>Sequencing the genomes of 1000 actinobacteria strains.</title>
        <authorList>
            <person name="Klenk H.-P."/>
        </authorList>
    </citation>
    <scope>NUCLEOTIDE SEQUENCE [LARGE SCALE GENOMIC DNA]</scope>
    <source>
        <strain evidence="5 6">DSM 28967</strain>
    </source>
</reference>
<keyword evidence="3 4" id="KW-0663">Pyridoxal phosphate</keyword>
<evidence type="ECO:0000313" key="6">
    <source>
        <dbReference type="Proteomes" id="UP000549971"/>
    </source>
</evidence>
<comment type="caution">
    <text evidence="5">The sequence shown here is derived from an EMBL/GenBank/DDBJ whole genome shotgun (WGS) entry which is preliminary data.</text>
</comment>
<dbReference type="EMBL" id="JACHMY010000001">
    <property type="protein sequence ID" value="MBB5841392.1"/>
    <property type="molecule type" value="Genomic_DNA"/>
</dbReference>
<dbReference type="AlphaFoldDB" id="A0A7W9JGK6"/>
<gene>
    <name evidence="5" type="ORF">HDA39_008126</name>
</gene>
<dbReference type="InterPro" id="IPR015422">
    <property type="entry name" value="PyrdxlP-dep_Trfase_small"/>
</dbReference>
<dbReference type="GO" id="GO:0008483">
    <property type="term" value="F:transaminase activity"/>
    <property type="evidence" value="ECO:0007669"/>
    <property type="project" value="TreeGrafter"/>
</dbReference>
<dbReference type="PIRSF" id="PIRSF000390">
    <property type="entry name" value="PLP_StrS"/>
    <property type="match status" value="1"/>
</dbReference>
<evidence type="ECO:0000256" key="1">
    <source>
        <dbReference type="ARBA" id="ARBA00001933"/>
    </source>
</evidence>
<dbReference type="Pfam" id="PF01041">
    <property type="entry name" value="DegT_DnrJ_EryC1"/>
    <property type="match status" value="1"/>
</dbReference>
<dbReference type="GO" id="GO:0000271">
    <property type="term" value="P:polysaccharide biosynthetic process"/>
    <property type="evidence" value="ECO:0007669"/>
    <property type="project" value="TreeGrafter"/>
</dbReference>
<dbReference type="SUPFAM" id="SSF53383">
    <property type="entry name" value="PLP-dependent transferases"/>
    <property type="match status" value="1"/>
</dbReference>
<evidence type="ECO:0000313" key="5">
    <source>
        <dbReference type="EMBL" id="MBB5841392.1"/>
    </source>
</evidence>
<keyword evidence="6" id="KW-1185">Reference proteome</keyword>
<dbReference type="CDD" id="cd00616">
    <property type="entry name" value="AHBA_syn"/>
    <property type="match status" value="1"/>
</dbReference>
<comment type="cofactor">
    <cofactor evidence="1">
        <name>pyridoxal 5'-phosphate</name>
        <dbReference type="ChEBI" id="CHEBI:597326"/>
    </cofactor>
</comment>
<dbReference type="Gene3D" id="3.40.640.10">
    <property type="entry name" value="Type I PLP-dependent aspartate aminotransferase-like (Major domain)"/>
    <property type="match status" value="1"/>
</dbReference>
<sequence length="412" mass="42918">MPADFPALAINGGPAAVPADDPAPEWPTYDDAEEKGLLDVLTSRNWGSTHGDVVATFEREFADYQQAAHGTCLTNGTLAISAALRAAGVGVGDEVIVPPYTFIATASAALFMGAVPVFADVDPLTHLLDPDATEAAVTERTKAVVPVHLAGRPAAMDAFVALGARHGLTIVEDAAQAIGAAYQGRPVGAIGDLGTFSFQTSKNMTAGEGGVVLTDDETLAAAVYSTVNVGRVRGGGWYQHDSVGLNLRLTEFQGAVLRAQLARFPALQEIRERNATLLTTLLGDVDGLLLAPEDPAVTAHGRHLFLMRIPALAAPGRRDAALRALAAEGLAEVSSGYVPLHRNGALIAESKDIAGRLSQPYPVADCPNADLVSQDTIWLNQRTLLGSEQRTRAVAAAIAKVVAAADDLVGDE</sequence>
<feature type="modified residue" description="N6-(pyridoxal phosphate)lysine" evidence="3">
    <location>
        <position position="202"/>
    </location>
</feature>
<proteinExistence type="inferred from homology"/>
<name>A0A7W9JGK6_9ACTN</name>
<dbReference type="InterPro" id="IPR000653">
    <property type="entry name" value="DegT/StrS_aminotransferase"/>
</dbReference>
<evidence type="ECO:0000256" key="2">
    <source>
        <dbReference type="PIRSR" id="PIRSR000390-1"/>
    </source>
</evidence>
<comment type="similarity">
    <text evidence="4">Belongs to the DegT/DnrJ/EryC1 family.</text>
</comment>
<dbReference type="RefSeq" id="WP_184804645.1">
    <property type="nucleotide sequence ID" value="NZ_JACHMY010000001.1"/>
</dbReference>
<dbReference type="PANTHER" id="PTHR30244">
    <property type="entry name" value="TRANSAMINASE"/>
    <property type="match status" value="1"/>
</dbReference>
<dbReference type="GO" id="GO:0030170">
    <property type="term" value="F:pyridoxal phosphate binding"/>
    <property type="evidence" value="ECO:0007669"/>
    <property type="project" value="TreeGrafter"/>
</dbReference>
<organism evidence="5 6">
    <name type="scientific">Kribbella italica</name>
    <dbReference type="NCBI Taxonomy" id="1540520"/>
    <lineage>
        <taxon>Bacteria</taxon>
        <taxon>Bacillati</taxon>
        <taxon>Actinomycetota</taxon>
        <taxon>Actinomycetes</taxon>
        <taxon>Propionibacteriales</taxon>
        <taxon>Kribbellaceae</taxon>
        <taxon>Kribbella</taxon>
    </lineage>
</organism>
<dbReference type="Gene3D" id="3.90.1150.10">
    <property type="entry name" value="Aspartate Aminotransferase, domain 1"/>
    <property type="match status" value="1"/>
</dbReference>
<accession>A0A7W9JGK6</accession>
<evidence type="ECO:0000256" key="3">
    <source>
        <dbReference type="PIRSR" id="PIRSR000390-2"/>
    </source>
</evidence>
<protein>
    <submittedName>
        <fullName evidence="5">dTDP-4-amino-4,6-dideoxygalactose transaminase</fullName>
    </submittedName>
</protein>
<dbReference type="Proteomes" id="UP000549971">
    <property type="component" value="Unassembled WGS sequence"/>
</dbReference>
<feature type="active site" description="Proton acceptor" evidence="2">
    <location>
        <position position="202"/>
    </location>
</feature>
<dbReference type="InterPro" id="IPR015421">
    <property type="entry name" value="PyrdxlP-dep_Trfase_major"/>
</dbReference>